<dbReference type="InterPro" id="IPR036890">
    <property type="entry name" value="HATPase_C_sf"/>
</dbReference>
<dbReference type="CDD" id="cd16936">
    <property type="entry name" value="HATPase_RsbW-like"/>
    <property type="match status" value="1"/>
</dbReference>
<feature type="region of interest" description="Disordered" evidence="1">
    <location>
        <begin position="149"/>
        <end position="176"/>
    </location>
</feature>
<keyword evidence="3" id="KW-1185">Reference proteome</keyword>
<reference evidence="2 3" key="1">
    <citation type="submission" date="2018-08" db="EMBL/GenBank/DDBJ databases">
        <title>Diversity &amp; Physiological Properties of Lignin-Decomposing Actinobacteria from Soil.</title>
        <authorList>
            <person name="Roh S.G."/>
            <person name="Kim S.B."/>
        </authorList>
    </citation>
    <scope>NUCLEOTIDE SEQUENCE [LARGE SCALE GENOMIC DNA]</scope>
    <source>
        <strain evidence="2 3">MMS17-GH009</strain>
    </source>
</reference>
<dbReference type="AlphaFoldDB" id="A0A373A350"/>
<evidence type="ECO:0000313" key="2">
    <source>
        <dbReference type="EMBL" id="RGD62499.1"/>
    </source>
</evidence>
<organism evidence="2 3">
    <name type="scientific">Kitasatospora xanthocidica</name>
    <dbReference type="NCBI Taxonomy" id="83382"/>
    <lineage>
        <taxon>Bacteria</taxon>
        <taxon>Bacillati</taxon>
        <taxon>Actinomycetota</taxon>
        <taxon>Actinomycetes</taxon>
        <taxon>Kitasatosporales</taxon>
        <taxon>Streptomycetaceae</taxon>
        <taxon>Kitasatospora</taxon>
    </lineage>
</organism>
<keyword evidence="2" id="KW-0067">ATP-binding</keyword>
<name>A0A373A350_9ACTN</name>
<comment type="caution">
    <text evidence="2">The sequence shown here is derived from an EMBL/GenBank/DDBJ whole genome shotgun (WGS) entry which is preliminary data.</text>
</comment>
<dbReference type="GO" id="GO:0005524">
    <property type="term" value="F:ATP binding"/>
    <property type="evidence" value="ECO:0007669"/>
    <property type="project" value="UniProtKB-KW"/>
</dbReference>
<evidence type="ECO:0000256" key="1">
    <source>
        <dbReference type="SAM" id="MobiDB-lite"/>
    </source>
</evidence>
<keyword evidence="2" id="KW-0547">Nucleotide-binding</keyword>
<sequence>MFDHAHLSTIVRLFRSESFEPDPTSVRGVRRLITESCQAIGFEPDDPVLVACELATNALRHAETPYQVTFVALWNRLPWIEVMDRSMDLPKPRLAGTYDTGGRGFELVTKLTASWHWDLNPVDRYKIVCATLKGDFDEAGGQHVHTALPAGQLSAPPGPDLRRRTGPVALGTPRSA</sequence>
<evidence type="ECO:0000313" key="3">
    <source>
        <dbReference type="Proteomes" id="UP000263377"/>
    </source>
</evidence>
<gene>
    <name evidence="2" type="ORF">DR950_36325</name>
</gene>
<protein>
    <submittedName>
        <fullName evidence="2">ATP-binding protein</fullName>
    </submittedName>
</protein>
<dbReference type="EMBL" id="QVIG01000001">
    <property type="protein sequence ID" value="RGD62499.1"/>
    <property type="molecule type" value="Genomic_DNA"/>
</dbReference>
<dbReference type="PANTHER" id="PTHR35526:SF3">
    <property type="entry name" value="ANTI-SIGMA-F FACTOR RSBW"/>
    <property type="match status" value="1"/>
</dbReference>
<dbReference type="Proteomes" id="UP000263377">
    <property type="component" value="Unassembled WGS sequence"/>
</dbReference>
<dbReference type="PANTHER" id="PTHR35526">
    <property type="entry name" value="ANTI-SIGMA-F FACTOR RSBW-RELATED"/>
    <property type="match status" value="1"/>
</dbReference>
<accession>A0A373A350</accession>
<proteinExistence type="predicted"/>
<dbReference type="Gene3D" id="3.30.565.10">
    <property type="entry name" value="Histidine kinase-like ATPase, C-terminal domain"/>
    <property type="match status" value="1"/>
</dbReference>
<dbReference type="RefSeq" id="WP_117491010.1">
    <property type="nucleotide sequence ID" value="NZ_QVIG01000001.1"/>
</dbReference>
<dbReference type="InterPro" id="IPR050267">
    <property type="entry name" value="Anti-sigma-factor_SerPK"/>
</dbReference>